<evidence type="ECO:0000259" key="5">
    <source>
        <dbReference type="PROSITE" id="PS50137"/>
    </source>
</evidence>
<keyword evidence="7" id="KW-1185">Reference proteome</keyword>
<evidence type="ECO:0000313" key="7">
    <source>
        <dbReference type="Proteomes" id="UP000626092"/>
    </source>
</evidence>
<dbReference type="OrthoDB" id="5988181at2759"/>
<dbReference type="AlphaFoldDB" id="A0A834H8T2"/>
<protein>
    <recommendedName>
        <fullName evidence="5">DRBM domain-containing protein</fullName>
    </recommendedName>
</protein>
<dbReference type="GO" id="GO:0003725">
    <property type="term" value="F:double-stranded RNA binding"/>
    <property type="evidence" value="ECO:0007669"/>
    <property type="project" value="InterPro"/>
</dbReference>
<evidence type="ECO:0000256" key="1">
    <source>
        <dbReference type="ARBA" id="ARBA00022737"/>
    </source>
</evidence>
<name>A0A834H8T2_RHOSS</name>
<dbReference type="SUPFAM" id="SSF54768">
    <property type="entry name" value="dsRNA-binding domain-like"/>
    <property type="match status" value="3"/>
</dbReference>
<dbReference type="PANTHER" id="PTHR46031">
    <property type="match status" value="1"/>
</dbReference>
<dbReference type="PROSITE" id="PS50137">
    <property type="entry name" value="DS_RBD"/>
    <property type="match status" value="3"/>
</dbReference>
<evidence type="ECO:0000256" key="3">
    <source>
        <dbReference type="PROSITE-ProRule" id="PRU00266"/>
    </source>
</evidence>
<reference evidence="6" key="1">
    <citation type="submission" date="2019-11" db="EMBL/GenBank/DDBJ databases">
        <authorList>
            <person name="Liu Y."/>
            <person name="Hou J."/>
            <person name="Li T.-Q."/>
            <person name="Guan C.-H."/>
            <person name="Wu X."/>
            <person name="Wu H.-Z."/>
            <person name="Ling F."/>
            <person name="Zhang R."/>
            <person name="Shi X.-G."/>
            <person name="Ren J.-P."/>
            <person name="Chen E.-F."/>
            <person name="Sun J.-M."/>
        </authorList>
    </citation>
    <scope>NUCLEOTIDE SEQUENCE</scope>
    <source>
        <strain evidence="6">Adult_tree_wgs_1</strain>
        <tissue evidence="6">Leaves</tissue>
    </source>
</reference>
<dbReference type="InterPro" id="IPR044450">
    <property type="entry name" value="AtDRB-like_DSRM_1"/>
</dbReference>
<feature type="region of interest" description="Disordered" evidence="4">
    <location>
        <begin position="374"/>
        <end position="399"/>
    </location>
</feature>
<keyword evidence="2 3" id="KW-0694">RNA-binding</keyword>
<feature type="domain" description="DRBM" evidence="5">
    <location>
        <begin position="184"/>
        <end position="253"/>
    </location>
</feature>
<feature type="compositionally biased region" description="Basic and acidic residues" evidence="4">
    <location>
        <begin position="382"/>
        <end position="392"/>
    </location>
</feature>
<feature type="domain" description="DRBM" evidence="5">
    <location>
        <begin position="1"/>
        <end position="71"/>
    </location>
</feature>
<dbReference type="InterPro" id="IPR014720">
    <property type="entry name" value="dsRBD_dom"/>
</dbReference>
<sequence length="556" mass="60287">MHKAKLQILCQRNSWGLPEFSTTKCGLDHNPSFTATVTVNGVPFTTAAADSRTSKEAQNKAAKIALDHFSPPVNPYPSFPQPSRLPTTSGLDVGQLSTGISQPTMMGTIQTPPMSETLVGAKDDKKLIGQILQRSELLRANPKVPFLQWNWGPVLVASLIASSLSTLSSIVWGLRCHGSNLHHLYKNRLQNYAQKRNLPLPDYSTEREGPPHASRFKSKVTIDGKTYGSPEFSPTLKEAEHAAAKVALESLSINEVQEDDSGLFKNLLQELAQKEGLDVPKYETNVSGPPHIPTFVSTVEIKGQSFEGQAAKSKRQAETNAAKVAYTDLQERKKLVTSGGASMVPMILQSGCKIKKALEASSSILQSVIAGDWQQSAGQPGPKEEQSEKDKGVVFSGDLQQTAAGPTANLVIRKEDKDYIAGHEEKRSSNLTTANAEVNYHHAPPSPPDSDINAKRHRCSSSADIMYASLRDPFPSTCSSPEDGFSLPLVHSVSSKNSTLDSNNKTPIGTANGRNALPHEKICVYPRGPNVEYPEGATVLPFSDDKWVAMKMNPSQ</sequence>
<dbReference type="Proteomes" id="UP000626092">
    <property type="component" value="Unassembled WGS sequence"/>
</dbReference>
<comment type="caution">
    <text evidence="6">The sequence shown here is derived from an EMBL/GenBank/DDBJ whole genome shotgun (WGS) entry which is preliminary data.</text>
</comment>
<organism evidence="6 7">
    <name type="scientific">Rhododendron simsii</name>
    <name type="common">Sims's rhododendron</name>
    <dbReference type="NCBI Taxonomy" id="118357"/>
    <lineage>
        <taxon>Eukaryota</taxon>
        <taxon>Viridiplantae</taxon>
        <taxon>Streptophyta</taxon>
        <taxon>Embryophyta</taxon>
        <taxon>Tracheophyta</taxon>
        <taxon>Spermatophyta</taxon>
        <taxon>Magnoliopsida</taxon>
        <taxon>eudicotyledons</taxon>
        <taxon>Gunneridae</taxon>
        <taxon>Pentapetalae</taxon>
        <taxon>asterids</taxon>
        <taxon>Ericales</taxon>
        <taxon>Ericaceae</taxon>
        <taxon>Ericoideae</taxon>
        <taxon>Rhodoreae</taxon>
        <taxon>Rhododendron</taxon>
    </lineage>
</organism>
<accession>A0A834H8T2</accession>
<dbReference type="Gene3D" id="3.30.160.20">
    <property type="match status" value="3"/>
</dbReference>
<dbReference type="EMBL" id="WJXA01000003">
    <property type="protein sequence ID" value="KAF7147606.1"/>
    <property type="molecule type" value="Genomic_DNA"/>
</dbReference>
<evidence type="ECO:0000256" key="2">
    <source>
        <dbReference type="ARBA" id="ARBA00022884"/>
    </source>
</evidence>
<keyword evidence="1" id="KW-0677">Repeat</keyword>
<evidence type="ECO:0000256" key="4">
    <source>
        <dbReference type="SAM" id="MobiDB-lite"/>
    </source>
</evidence>
<evidence type="ECO:0000313" key="6">
    <source>
        <dbReference type="EMBL" id="KAF7147606.1"/>
    </source>
</evidence>
<dbReference type="Pfam" id="PF00035">
    <property type="entry name" value="dsrm"/>
    <property type="match status" value="3"/>
</dbReference>
<dbReference type="PANTHER" id="PTHR46031:SF16">
    <property type="entry name" value="DOUBLE-STRANDED RNA-BINDING PROTEIN 4"/>
    <property type="match status" value="1"/>
</dbReference>
<feature type="domain" description="DRBM" evidence="5">
    <location>
        <begin position="263"/>
        <end position="331"/>
    </location>
</feature>
<dbReference type="CDD" id="cd19907">
    <property type="entry name" value="DSRM_AtDRB-like_rpt1"/>
    <property type="match status" value="1"/>
</dbReference>
<proteinExistence type="predicted"/>
<dbReference type="SMART" id="SM00358">
    <property type="entry name" value="DSRM"/>
    <property type="match status" value="3"/>
</dbReference>
<gene>
    <name evidence="6" type="ORF">RHSIM_Rhsim03G0053100</name>
</gene>
<dbReference type="CDD" id="cd00048">
    <property type="entry name" value="DSRM_SF"/>
    <property type="match status" value="1"/>
</dbReference>